<evidence type="ECO:0000256" key="2">
    <source>
        <dbReference type="ARBA" id="ARBA00022448"/>
    </source>
</evidence>
<evidence type="ECO:0000256" key="3">
    <source>
        <dbReference type="ARBA" id="ARBA00022692"/>
    </source>
</evidence>
<keyword evidence="10" id="KW-1185">Reference proteome</keyword>
<evidence type="ECO:0000256" key="6">
    <source>
        <dbReference type="ARBA" id="ARBA00023136"/>
    </source>
</evidence>
<feature type="transmembrane region" description="Helical" evidence="7">
    <location>
        <begin position="235"/>
        <end position="251"/>
    </location>
</feature>
<feature type="transmembrane region" description="Helical" evidence="7">
    <location>
        <begin position="404"/>
        <end position="428"/>
    </location>
</feature>
<feature type="transmembrane region" description="Helical" evidence="7">
    <location>
        <begin position="195"/>
        <end position="214"/>
    </location>
</feature>
<keyword evidence="4" id="KW-0677">Repeat</keyword>
<comment type="caution">
    <text evidence="9">The sequence shown here is derived from an EMBL/GenBank/DDBJ whole genome shotgun (WGS) entry which is preliminary data.</text>
</comment>
<feature type="transmembrane region" description="Helical" evidence="7">
    <location>
        <begin position="288"/>
        <end position="307"/>
    </location>
</feature>
<feature type="transmembrane region" description="Helical" evidence="7">
    <location>
        <begin position="51"/>
        <end position="74"/>
    </location>
</feature>
<dbReference type="InterPro" id="IPR004680">
    <property type="entry name" value="Cit_transptr-like_dom"/>
</dbReference>
<evidence type="ECO:0000256" key="7">
    <source>
        <dbReference type="SAM" id="Phobius"/>
    </source>
</evidence>
<dbReference type="PANTHER" id="PTHR43652">
    <property type="entry name" value="BASIC AMINO ACID ANTIPORTER YFCC-RELATED"/>
    <property type="match status" value="1"/>
</dbReference>
<evidence type="ECO:0000313" key="9">
    <source>
        <dbReference type="EMBL" id="MBJ8383154.1"/>
    </source>
</evidence>
<keyword evidence="2" id="KW-0813">Transport</keyword>
<feature type="transmembrane region" description="Helical" evidence="7">
    <location>
        <begin position="327"/>
        <end position="353"/>
    </location>
</feature>
<feature type="transmembrane region" description="Helical" evidence="7">
    <location>
        <begin position="257"/>
        <end position="276"/>
    </location>
</feature>
<name>A0ABS0ZWN7_9ENTR</name>
<dbReference type="Proteomes" id="UP000746649">
    <property type="component" value="Unassembled WGS sequence"/>
</dbReference>
<proteinExistence type="predicted"/>
<protein>
    <submittedName>
        <fullName evidence="9">Anion permease</fullName>
    </submittedName>
</protein>
<keyword evidence="3 7" id="KW-0812">Transmembrane</keyword>
<evidence type="ECO:0000313" key="10">
    <source>
        <dbReference type="Proteomes" id="UP000746649"/>
    </source>
</evidence>
<evidence type="ECO:0000256" key="4">
    <source>
        <dbReference type="ARBA" id="ARBA00022737"/>
    </source>
</evidence>
<reference evidence="9 10" key="1">
    <citation type="submission" date="2020-11" db="EMBL/GenBank/DDBJ databases">
        <title>Enhanced detection system for hospital associated transmission using whole genome sequencing surveillance.</title>
        <authorList>
            <person name="Harrison L.H."/>
            <person name="Van Tyne D."/>
            <person name="Marsh J.W."/>
            <person name="Griffith M.P."/>
            <person name="Snyder D.J."/>
            <person name="Cooper V.S."/>
            <person name="Mustapha M."/>
        </authorList>
    </citation>
    <scope>NUCLEOTIDE SEQUENCE [LARGE SCALE GENOMIC DNA]</scope>
    <source>
        <strain evidence="9 10">CB00117</strain>
    </source>
</reference>
<feature type="transmembrane region" description="Helical" evidence="7">
    <location>
        <begin position="142"/>
        <end position="162"/>
    </location>
</feature>
<dbReference type="InterPro" id="IPR051679">
    <property type="entry name" value="DASS-Related_Transporters"/>
</dbReference>
<dbReference type="RefSeq" id="WP_200035876.1">
    <property type="nucleotide sequence ID" value="NZ_JADWND010000012.1"/>
</dbReference>
<keyword evidence="5 7" id="KW-1133">Transmembrane helix</keyword>
<feature type="transmembrane region" description="Helical" evidence="7">
    <location>
        <begin position="94"/>
        <end position="114"/>
    </location>
</feature>
<dbReference type="Pfam" id="PF03600">
    <property type="entry name" value="CitMHS"/>
    <property type="match status" value="1"/>
</dbReference>
<feature type="transmembrane region" description="Helical" evidence="7">
    <location>
        <begin position="20"/>
        <end position="44"/>
    </location>
</feature>
<gene>
    <name evidence="9" type="ORF">I6M88_19575</name>
</gene>
<dbReference type="EMBL" id="JADWND010000012">
    <property type="protein sequence ID" value="MBJ8383154.1"/>
    <property type="molecule type" value="Genomic_DNA"/>
</dbReference>
<keyword evidence="6 7" id="KW-0472">Membrane</keyword>
<organism evidence="9 10">
    <name type="scientific">Citrobacter sedlakii</name>
    <dbReference type="NCBI Taxonomy" id="67826"/>
    <lineage>
        <taxon>Bacteria</taxon>
        <taxon>Pseudomonadati</taxon>
        <taxon>Pseudomonadota</taxon>
        <taxon>Gammaproteobacteria</taxon>
        <taxon>Enterobacterales</taxon>
        <taxon>Enterobacteriaceae</taxon>
        <taxon>Citrobacter</taxon>
        <taxon>Citrobacter freundii complex</taxon>
    </lineage>
</organism>
<evidence type="ECO:0000256" key="1">
    <source>
        <dbReference type="ARBA" id="ARBA00004141"/>
    </source>
</evidence>
<evidence type="ECO:0000256" key="5">
    <source>
        <dbReference type="ARBA" id="ARBA00022989"/>
    </source>
</evidence>
<sequence length="434" mass="46144">MSLWLSHPLFLPSLVIGITILLWATSLLPEFITALLFFTVAMMAKIAPPDVIFGGFASSAFWLVFSGFVLGVAIRKTGLADRAARALSSRLTDSWPLMVASVVLLSYALAFVMPSNMGRIALLMPVVAAMAKRAGIKDGTRAWYGLALAVGFGTFQLSATILPANVPNLVMSGAAEGAYGIHLNYLPYLLLHTPVLGWLKGALLIVLICGLFPGKPQAPRELTPPEPMSRAEKRLAWMLAVVLVMWVSESWHGIGPAWTGLAAAVITMLPRIGFISGDEFASGVNFRTCLYVAGILGLAMTVTQTGIGDAVGEALLHVMPLDPQAPFTSFLALTGITTALNFIMTANGVPALYTTLAQSFSEATGFPLLSVIMIQVLGYSTPLLPYQASPIVVAMALGKVPARAGMLLCIALALATYFVLLPLDYAWFSVLGKL</sequence>
<dbReference type="PANTHER" id="PTHR43652:SF2">
    <property type="entry name" value="BASIC AMINO ACID ANTIPORTER YFCC-RELATED"/>
    <property type="match status" value="1"/>
</dbReference>
<feature type="domain" description="Citrate transporter-like" evidence="8">
    <location>
        <begin position="20"/>
        <end position="371"/>
    </location>
</feature>
<evidence type="ECO:0000259" key="8">
    <source>
        <dbReference type="Pfam" id="PF03600"/>
    </source>
</evidence>
<comment type="subcellular location">
    <subcellularLocation>
        <location evidence="1">Membrane</location>
        <topology evidence="1">Multi-pass membrane protein</topology>
    </subcellularLocation>
</comment>
<accession>A0ABS0ZWN7</accession>